<dbReference type="OrthoDB" id="7870778at2759"/>
<keyword evidence="1" id="KW-0732">Signal</keyword>
<protein>
    <submittedName>
        <fullName evidence="2">Uncharacterized protein</fullName>
    </submittedName>
</protein>
<feature type="signal peptide" evidence="1">
    <location>
        <begin position="1"/>
        <end position="21"/>
    </location>
</feature>
<proteinExistence type="predicted"/>
<evidence type="ECO:0000313" key="2">
    <source>
        <dbReference type="EMBL" id="KRK01882.1"/>
    </source>
</evidence>
<name>A0A0R1E2U2_DROYA</name>
<dbReference type="Proteomes" id="UP000002282">
    <property type="component" value="Chromosome 3L"/>
</dbReference>
<dbReference type="AlphaFoldDB" id="A0A0R1E2U2"/>
<reference evidence="2 3" key="1">
    <citation type="journal article" date="2007" name="Nature">
        <title>Evolution of genes and genomes on the Drosophila phylogeny.</title>
        <authorList>
            <consortium name="Drosophila 12 Genomes Consortium"/>
            <person name="Clark A.G."/>
            <person name="Eisen M.B."/>
            <person name="Smith D.R."/>
            <person name="Bergman C.M."/>
            <person name="Oliver B."/>
            <person name="Markow T.A."/>
            <person name="Kaufman T.C."/>
            <person name="Kellis M."/>
            <person name="Gelbart W."/>
            <person name="Iyer V.N."/>
            <person name="Pollard D.A."/>
            <person name="Sackton T.B."/>
            <person name="Larracuente A.M."/>
            <person name="Singh N.D."/>
            <person name="Abad J.P."/>
            <person name="Abt D.N."/>
            <person name="Adryan B."/>
            <person name="Aguade M."/>
            <person name="Akashi H."/>
            <person name="Anderson W.W."/>
            <person name="Aquadro C.F."/>
            <person name="Ardell D.H."/>
            <person name="Arguello R."/>
            <person name="Artieri C.G."/>
            <person name="Barbash D.A."/>
            <person name="Barker D."/>
            <person name="Barsanti P."/>
            <person name="Batterham P."/>
            <person name="Batzoglou S."/>
            <person name="Begun D."/>
            <person name="Bhutkar A."/>
            <person name="Blanco E."/>
            <person name="Bosak S.A."/>
            <person name="Bradley R.K."/>
            <person name="Brand A.D."/>
            <person name="Brent M.R."/>
            <person name="Brooks A.N."/>
            <person name="Brown R.H."/>
            <person name="Butlin R.K."/>
            <person name="Caggese C."/>
            <person name="Calvi B.R."/>
            <person name="Bernardo de Carvalho A."/>
            <person name="Caspi A."/>
            <person name="Castrezana S."/>
            <person name="Celniker S.E."/>
            <person name="Chang J.L."/>
            <person name="Chapple C."/>
            <person name="Chatterji S."/>
            <person name="Chinwalla A."/>
            <person name="Civetta A."/>
            <person name="Clifton S.W."/>
            <person name="Comeron J.M."/>
            <person name="Costello J.C."/>
            <person name="Coyne J.A."/>
            <person name="Daub J."/>
            <person name="David R.G."/>
            <person name="Delcher A.L."/>
            <person name="Delehaunty K."/>
            <person name="Do C.B."/>
            <person name="Ebling H."/>
            <person name="Edwards K."/>
            <person name="Eickbush T."/>
            <person name="Evans J.D."/>
            <person name="Filipski A."/>
            <person name="Findeiss S."/>
            <person name="Freyhult E."/>
            <person name="Fulton L."/>
            <person name="Fulton R."/>
            <person name="Garcia A.C."/>
            <person name="Gardiner A."/>
            <person name="Garfield D.A."/>
            <person name="Garvin B.E."/>
            <person name="Gibson G."/>
            <person name="Gilbert D."/>
            <person name="Gnerre S."/>
            <person name="Godfrey J."/>
            <person name="Good R."/>
            <person name="Gotea V."/>
            <person name="Gravely B."/>
            <person name="Greenberg A.J."/>
            <person name="Griffiths-Jones S."/>
            <person name="Gross S."/>
            <person name="Guigo R."/>
            <person name="Gustafson E.A."/>
            <person name="Haerty W."/>
            <person name="Hahn M.W."/>
            <person name="Halligan D.L."/>
            <person name="Halpern A.L."/>
            <person name="Halter G.M."/>
            <person name="Han M.V."/>
            <person name="Heger A."/>
            <person name="Hillier L."/>
            <person name="Hinrichs A.S."/>
            <person name="Holmes I."/>
            <person name="Hoskins R.A."/>
            <person name="Hubisz M.J."/>
            <person name="Hultmark D."/>
            <person name="Huntley M.A."/>
            <person name="Jaffe D.B."/>
            <person name="Jagadeeshan S."/>
            <person name="Jeck W.R."/>
            <person name="Johnson J."/>
            <person name="Jones C.D."/>
            <person name="Jordan W.C."/>
            <person name="Karpen G.H."/>
            <person name="Kataoka E."/>
            <person name="Keightley P.D."/>
            <person name="Kheradpour P."/>
            <person name="Kirkness E.F."/>
            <person name="Koerich L.B."/>
            <person name="Kristiansen K."/>
            <person name="Kudrna D."/>
            <person name="Kulathinal R.J."/>
            <person name="Kumar S."/>
            <person name="Kwok R."/>
            <person name="Lander E."/>
            <person name="Langley C.H."/>
            <person name="Lapoint R."/>
            <person name="Lazzaro B.P."/>
            <person name="Lee S.J."/>
            <person name="Levesque L."/>
            <person name="Li R."/>
            <person name="Lin C.F."/>
            <person name="Lin M.F."/>
            <person name="Lindblad-Toh K."/>
            <person name="Llopart A."/>
            <person name="Long M."/>
            <person name="Low L."/>
            <person name="Lozovsky E."/>
            <person name="Lu J."/>
            <person name="Luo M."/>
            <person name="Machado C.A."/>
            <person name="Makalowski W."/>
            <person name="Marzo M."/>
            <person name="Matsuda M."/>
            <person name="Matzkin L."/>
            <person name="McAllister B."/>
            <person name="McBride C.S."/>
            <person name="McKernan B."/>
            <person name="McKernan K."/>
            <person name="Mendez-Lago M."/>
            <person name="Minx P."/>
            <person name="Mollenhauer M.U."/>
            <person name="Montooth K."/>
            <person name="Mount S.M."/>
            <person name="Mu X."/>
            <person name="Myers E."/>
            <person name="Negre B."/>
            <person name="Newfeld S."/>
            <person name="Nielsen R."/>
            <person name="Noor M.A."/>
            <person name="O'Grady P."/>
            <person name="Pachter L."/>
            <person name="Papaceit M."/>
            <person name="Parisi M.J."/>
            <person name="Parisi M."/>
            <person name="Parts L."/>
            <person name="Pedersen J.S."/>
            <person name="Pesole G."/>
            <person name="Phillippy A.M."/>
            <person name="Ponting C.P."/>
            <person name="Pop M."/>
            <person name="Porcelli D."/>
            <person name="Powell J.R."/>
            <person name="Prohaska S."/>
            <person name="Pruitt K."/>
            <person name="Puig M."/>
            <person name="Quesneville H."/>
            <person name="Ram K.R."/>
            <person name="Rand D."/>
            <person name="Rasmussen M.D."/>
            <person name="Reed L.K."/>
            <person name="Reenan R."/>
            <person name="Reily A."/>
            <person name="Remington K.A."/>
            <person name="Rieger T.T."/>
            <person name="Ritchie M.G."/>
            <person name="Robin C."/>
            <person name="Rogers Y.H."/>
            <person name="Rohde C."/>
            <person name="Rozas J."/>
            <person name="Rubenfield M.J."/>
            <person name="Ruiz A."/>
            <person name="Russo S."/>
            <person name="Salzberg S.L."/>
            <person name="Sanchez-Gracia A."/>
            <person name="Saranga D.J."/>
            <person name="Sato H."/>
            <person name="Schaeffer S.W."/>
            <person name="Schatz M.C."/>
            <person name="Schlenke T."/>
            <person name="Schwartz R."/>
            <person name="Segarra C."/>
            <person name="Singh R.S."/>
            <person name="Sirot L."/>
            <person name="Sirota M."/>
            <person name="Sisneros N.B."/>
            <person name="Smith C.D."/>
            <person name="Smith T.F."/>
            <person name="Spieth J."/>
            <person name="Stage D.E."/>
            <person name="Stark A."/>
            <person name="Stephan W."/>
            <person name="Strausberg R.L."/>
            <person name="Strempel S."/>
            <person name="Sturgill D."/>
            <person name="Sutton G."/>
            <person name="Sutton G.G."/>
            <person name="Tao W."/>
            <person name="Teichmann S."/>
            <person name="Tobari Y.N."/>
            <person name="Tomimura Y."/>
            <person name="Tsolas J.M."/>
            <person name="Valente V.L."/>
            <person name="Venter E."/>
            <person name="Venter J.C."/>
            <person name="Vicario S."/>
            <person name="Vieira F.G."/>
            <person name="Vilella A.J."/>
            <person name="Villasante A."/>
            <person name="Walenz B."/>
            <person name="Wang J."/>
            <person name="Wasserman M."/>
            <person name="Watts T."/>
            <person name="Wilson D."/>
            <person name="Wilson R.K."/>
            <person name="Wing R.A."/>
            <person name="Wolfner M.F."/>
            <person name="Wong A."/>
            <person name="Wong G.K."/>
            <person name="Wu C.I."/>
            <person name="Wu G."/>
            <person name="Yamamoto D."/>
            <person name="Yang H.P."/>
            <person name="Yang S.P."/>
            <person name="Yorke J.A."/>
            <person name="Yoshida K."/>
            <person name="Zdobnov E."/>
            <person name="Zhang P."/>
            <person name="Zhang Y."/>
            <person name="Zimin A.V."/>
            <person name="Baldwin J."/>
            <person name="Abdouelleil A."/>
            <person name="Abdulkadir J."/>
            <person name="Abebe A."/>
            <person name="Abera B."/>
            <person name="Abreu J."/>
            <person name="Acer S.C."/>
            <person name="Aftuck L."/>
            <person name="Alexander A."/>
            <person name="An P."/>
            <person name="Anderson E."/>
            <person name="Anderson S."/>
            <person name="Arachi H."/>
            <person name="Azer M."/>
            <person name="Bachantsang P."/>
            <person name="Barry A."/>
            <person name="Bayul T."/>
            <person name="Berlin A."/>
            <person name="Bessette D."/>
            <person name="Bloom T."/>
            <person name="Blye J."/>
            <person name="Boguslavskiy L."/>
            <person name="Bonnet C."/>
            <person name="Boukhgalter B."/>
            <person name="Bourzgui I."/>
            <person name="Brown A."/>
            <person name="Cahill P."/>
            <person name="Channer S."/>
            <person name="Cheshatsang Y."/>
            <person name="Chuda L."/>
            <person name="Citroen M."/>
            <person name="Collymore A."/>
            <person name="Cooke P."/>
            <person name="Costello M."/>
            <person name="D'Aco K."/>
            <person name="Daza R."/>
            <person name="De Haan G."/>
            <person name="DeGray S."/>
            <person name="DeMaso C."/>
            <person name="Dhargay N."/>
            <person name="Dooley K."/>
            <person name="Dooley E."/>
            <person name="Doricent M."/>
            <person name="Dorje P."/>
            <person name="Dorjee K."/>
            <person name="Dupes A."/>
            <person name="Elong R."/>
            <person name="Falk J."/>
            <person name="Farina A."/>
            <person name="Faro S."/>
            <person name="Ferguson D."/>
            <person name="Fisher S."/>
            <person name="Foley C.D."/>
            <person name="Franke A."/>
            <person name="Friedrich D."/>
            <person name="Gadbois L."/>
            <person name="Gearin G."/>
            <person name="Gearin C.R."/>
            <person name="Giannoukos G."/>
            <person name="Goode T."/>
            <person name="Graham J."/>
            <person name="Grandbois E."/>
            <person name="Grewal S."/>
            <person name="Gyaltsen K."/>
            <person name="Hafez N."/>
            <person name="Hagos B."/>
            <person name="Hall J."/>
            <person name="Henson C."/>
            <person name="Hollinger A."/>
            <person name="Honan T."/>
            <person name="Huard M.D."/>
            <person name="Hughes L."/>
            <person name="Hurhula B."/>
            <person name="Husby M.E."/>
            <person name="Kamat A."/>
            <person name="Kanga B."/>
            <person name="Kashin S."/>
            <person name="Khazanovich D."/>
            <person name="Kisner P."/>
            <person name="Lance K."/>
            <person name="Lara M."/>
            <person name="Lee W."/>
            <person name="Lennon N."/>
            <person name="Letendre F."/>
            <person name="LeVine R."/>
            <person name="Lipovsky A."/>
            <person name="Liu X."/>
            <person name="Liu J."/>
            <person name="Liu S."/>
            <person name="Lokyitsang T."/>
            <person name="Lokyitsang Y."/>
            <person name="Lubonja R."/>
            <person name="Lui A."/>
            <person name="MacDonald P."/>
            <person name="Magnisalis V."/>
            <person name="Maru K."/>
            <person name="Matthews C."/>
            <person name="McCusker W."/>
            <person name="McDonough S."/>
            <person name="Mehta T."/>
            <person name="Meldrim J."/>
            <person name="Meneus L."/>
            <person name="Mihai O."/>
            <person name="Mihalev A."/>
            <person name="Mihova T."/>
            <person name="Mittelman R."/>
            <person name="Mlenga V."/>
            <person name="Montmayeur A."/>
            <person name="Mulrain L."/>
            <person name="Navidi A."/>
            <person name="Naylor J."/>
            <person name="Negash T."/>
            <person name="Nguyen T."/>
            <person name="Nguyen N."/>
            <person name="Nicol R."/>
            <person name="Norbu C."/>
            <person name="Norbu N."/>
            <person name="Novod N."/>
            <person name="O'Neill B."/>
            <person name="Osman S."/>
            <person name="Markiewicz E."/>
            <person name="Oyono O.L."/>
            <person name="Patti C."/>
            <person name="Phunkhang P."/>
            <person name="Pierre F."/>
            <person name="Priest M."/>
            <person name="Raghuraman S."/>
            <person name="Rege F."/>
            <person name="Reyes R."/>
            <person name="Rise C."/>
            <person name="Rogov P."/>
            <person name="Ross K."/>
            <person name="Ryan E."/>
            <person name="Settipalli S."/>
            <person name="Shea T."/>
            <person name="Sherpa N."/>
            <person name="Shi L."/>
            <person name="Shih D."/>
            <person name="Sparrow T."/>
            <person name="Spaulding J."/>
            <person name="Stalker J."/>
            <person name="Stange-Thomann N."/>
            <person name="Stavropoulos S."/>
            <person name="Stone C."/>
            <person name="Strader C."/>
            <person name="Tesfaye S."/>
            <person name="Thomson T."/>
            <person name="Thoulutsang Y."/>
            <person name="Thoulutsang D."/>
            <person name="Topham K."/>
            <person name="Topping I."/>
            <person name="Tsamla T."/>
            <person name="Vassiliev H."/>
            <person name="Vo A."/>
            <person name="Wangchuk T."/>
            <person name="Wangdi T."/>
            <person name="Weiand M."/>
            <person name="Wilkinson J."/>
            <person name="Wilson A."/>
            <person name="Yadav S."/>
            <person name="Young G."/>
            <person name="Yu Q."/>
            <person name="Zembek L."/>
            <person name="Zhong D."/>
            <person name="Zimmer A."/>
            <person name="Zwirko Z."/>
            <person name="Jaffe D.B."/>
            <person name="Alvarez P."/>
            <person name="Brockman W."/>
            <person name="Butler J."/>
            <person name="Chin C."/>
            <person name="Gnerre S."/>
            <person name="Grabherr M."/>
            <person name="Kleber M."/>
            <person name="Mauceli E."/>
            <person name="MacCallum I."/>
        </authorList>
    </citation>
    <scope>NUCLEOTIDE SEQUENCE [LARGE SCALE GENOMIC DNA]</scope>
    <source>
        <strain evidence="3">Tai18E2 / Tucson 14021-0261.01</strain>
    </source>
</reference>
<gene>
    <name evidence="2" type="primary">Dyak\GE28204</name>
    <name evidence="2" type="synonym">GE28204</name>
    <name evidence="2" type="ORF">Dyak_GE28204</name>
</gene>
<evidence type="ECO:0000256" key="1">
    <source>
        <dbReference type="SAM" id="SignalP"/>
    </source>
</evidence>
<evidence type="ECO:0000313" key="3">
    <source>
        <dbReference type="Proteomes" id="UP000002282"/>
    </source>
</evidence>
<sequence length="169" mass="19301">MSFNCRFLLIILTGSLLPTYGQKNVSIIEDGKCLDCRKESKDYCRIEATGFSCYEGEFYRRLGHLKDEFPKTTEKVDVCLAPGMHIDRKNAKICCVWSPEIGCQVLLSEDHQGEFCFTCRVKYKMEYKGLLSCPCLKNEGSRQAYVKTLNTFMFTCLFTKLLFSSTAGL</sequence>
<organism evidence="2 3">
    <name type="scientific">Drosophila yakuba</name>
    <name type="common">Fruit fly</name>
    <dbReference type="NCBI Taxonomy" id="7245"/>
    <lineage>
        <taxon>Eukaryota</taxon>
        <taxon>Metazoa</taxon>
        <taxon>Ecdysozoa</taxon>
        <taxon>Arthropoda</taxon>
        <taxon>Hexapoda</taxon>
        <taxon>Insecta</taxon>
        <taxon>Pterygota</taxon>
        <taxon>Neoptera</taxon>
        <taxon>Endopterygota</taxon>
        <taxon>Diptera</taxon>
        <taxon>Brachycera</taxon>
        <taxon>Muscomorpha</taxon>
        <taxon>Ephydroidea</taxon>
        <taxon>Drosophilidae</taxon>
        <taxon>Drosophila</taxon>
        <taxon>Sophophora</taxon>
    </lineage>
</organism>
<keyword evidence="3" id="KW-1185">Reference proteome</keyword>
<feature type="chain" id="PRO_5006403129" evidence="1">
    <location>
        <begin position="22"/>
        <end position="169"/>
    </location>
</feature>
<dbReference type="EMBL" id="CM000159">
    <property type="protein sequence ID" value="KRK01882.1"/>
    <property type="molecule type" value="Genomic_DNA"/>
</dbReference>
<dbReference type="KEGG" id="dya:Dyak_GE28204"/>
<accession>A0A0R1E2U2</accession>
<reference evidence="2 3" key="2">
    <citation type="journal article" date="2007" name="PLoS Biol.">
        <title>Principles of genome evolution in the Drosophila melanogaster species group.</title>
        <authorList>
            <person name="Ranz J.M."/>
            <person name="Maurin D."/>
            <person name="Chan Y.S."/>
            <person name="von Grotthuss M."/>
            <person name="Hillier L.W."/>
            <person name="Roote J."/>
            <person name="Ashburner M."/>
            <person name="Bergman C.M."/>
        </authorList>
    </citation>
    <scope>NUCLEOTIDE SEQUENCE [LARGE SCALE GENOMIC DNA]</scope>
    <source>
        <strain evidence="3">Tai18E2 / Tucson 14021-0261.01</strain>
    </source>
</reference>